<reference evidence="3" key="2">
    <citation type="journal article" date="2016" name="Fungal Biol.">
        <title>Ochratoxin A production by Penicillium thymicola.</title>
        <authorList>
            <person name="Nguyen H.D.T."/>
            <person name="McMullin D.R."/>
            <person name="Ponomareva E."/>
            <person name="Riley R."/>
            <person name="Pomraning K.R."/>
            <person name="Baker S.E."/>
            <person name="Seifert K.A."/>
        </authorList>
    </citation>
    <scope>NUCLEOTIDE SEQUENCE</scope>
    <source>
        <strain evidence="3">DAOM 180753</strain>
    </source>
</reference>
<organism evidence="3 4">
    <name type="scientific">Penicillium thymicola</name>
    <dbReference type="NCBI Taxonomy" id="293382"/>
    <lineage>
        <taxon>Eukaryota</taxon>
        <taxon>Fungi</taxon>
        <taxon>Dikarya</taxon>
        <taxon>Ascomycota</taxon>
        <taxon>Pezizomycotina</taxon>
        <taxon>Eurotiomycetes</taxon>
        <taxon>Eurotiomycetidae</taxon>
        <taxon>Eurotiales</taxon>
        <taxon>Aspergillaceae</taxon>
        <taxon>Penicillium</taxon>
    </lineage>
</organism>
<keyword evidence="2" id="KW-1133">Transmembrane helix</keyword>
<accession>A0AAI9TFJ9</accession>
<evidence type="ECO:0000256" key="2">
    <source>
        <dbReference type="SAM" id="Phobius"/>
    </source>
</evidence>
<comment type="caution">
    <text evidence="3">The sequence shown here is derived from an EMBL/GenBank/DDBJ whole genome shotgun (WGS) entry which is preliminary data.</text>
</comment>
<keyword evidence="4" id="KW-1185">Reference proteome</keyword>
<evidence type="ECO:0000313" key="4">
    <source>
        <dbReference type="Proteomes" id="UP001227192"/>
    </source>
</evidence>
<feature type="transmembrane region" description="Helical" evidence="2">
    <location>
        <begin position="148"/>
        <end position="168"/>
    </location>
</feature>
<protein>
    <submittedName>
        <fullName evidence="3">Uncharacterized protein</fullName>
    </submittedName>
</protein>
<dbReference type="Proteomes" id="UP001227192">
    <property type="component" value="Unassembled WGS sequence"/>
</dbReference>
<evidence type="ECO:0000256" key="1">
    <source>
        <dbReference type="SAM" id="MobiDB-lite"/>
    </source>
</evidence>
<dbReference type="AlphaFoldDB" id="A0AAI9TFJ9"/>
<reference evidence="3" key="1">
    <citation type="submission" date="2015-06" db="EMBL/GenBank/DDBJ databases">
        <authorList>
            <person name="Nguyen H."/>
        </authorList>
    </citation>
    <scope>NUCLEOTIDE SEQUENCE</scope>
    <source>
        <strain evidence="3">DAOM 180753</strain>
    </source>
</reference>
<keyword evidence="2" id="KW-0812">Transmembrane</keyword>
<feature type="region of interest" description="Disordered" evidence="1">
    <location>
        <begin position="74"/>
        <end position="100"/>
    </location>
</feature>
<dbReference type="EMBL" id="LACB01000263">
    <property type="protein sequence ID" value="KAJ9485494.1"/>
    <property type="molecule type" value="Genomic_DNA"/>
</dbReference>
<gene>
    <name evidence="3" type="ORF">VN97_g7855</name>
</gene>
<feature type="compositionally biased region" description="Polar residues" evidence="1">
    <location>
        <begin position="74"/>
        <end position="92"/>
    </location>
</feature>
<name>A0AAI9TFJ9_PENTH</name>
<sequence>MSMIQANRKKRGQSDWTVFGVLSDGETFAFYDLDMNSQYTVVYVQAKREGWQMVANMLGSLIIEGIKTYSSPMRSSLASNPSPRNSYQQTSPQLPPLGTLPSIEDMMERDMEMEMNKKGIILNLLQELEATGNPGNGKWWRPRVRRCIALNAGCLKLMPGCLILASLMPDLSLVLDRFQASLYSYMHTLLDFSTFK</sequence>
<keyword evidence="2" id="KW-0472">Membrane</keyword>
<proteinExistence type="predicted"/>
<evidence type="ECO:0000313" key="3">
    <source>
        <dbReference type="EMBL" id="KAJ9485494.1"/>
    </source>
</evidence>